<dbReference type="Pfam" id="PF12706">
    <property type="entry name" value="Lactamase_B_2"/>
    <property type="match status" value="1"/>
</dbReference>
<name>A0A9N8WN89_9GLOM</name>
<comment type="caution">
    <text evidence="2">The sequence shown here is derived from an EMBL/GenBank/DDBJ whole genome shotgun (WGS) entry which is preliminary data.</text>
</comment>
<feature type="domain" description="Metallo-beta-lactamase" evidence="1">
    <location>
        <begin position="66"/>
        <end position="262"/>
    </location>
</feature>
<gene>
    <name evidence="2" type="ORF">AGERDE_LOCUS3735</name>
</gene>
<reference evidence="2" key="1">
    <citation type="submission" date="2021-06" db="EMBL/GenBank/DDBJ databases">
        <authorList>
            <person name="Kallberg Y."/>
            <person name="Tangrot J."/>
            <person name="Rosling A."/>
        </authorList>
    </citation>
    <scope>NUCLEOTIDE SEQUENCE</scope>
    <source>
        <strain evidence="2">MT106</strain>
    </source>
</reference>
<dbReference type="CDD" id="cd16279">
    <property type="entry name" value="metallo-hydrolase-like_MBL-fold"/>
    <property type="match status" value="1"/>
</dbReference>
<protein>
    <submittedName>
        <fullName evidence="2">11505_t:CDS:1</fullName>
    </submittedName>
</protein>
<evidence type="ECO:0000313" key="2">
    <source>
        <dbReference type="EMBL" id="CAG8490745.1"/>
    </source>
</evidence>
<sequence length="304" mass="34703">MSLNRVKEIIFLGTGTSSGVPTINCLTAPEQTCKTCISTLSERGQVNVRRNTSLLVRVDNPDGRLRNIVIDCGKTFYVSTLKWFPHHKLRHIDALVLTHPHADAINGLDDLRAWTLNKAIQEYIPIYLSSDTKTTLEQTFPYIVDQSMATGGGDLPSFQFNTIDSRTPFIVEGLEFIPLPVHHGINFANKEPFINLGFRFDNVTYISDCNFIPEQTREKIKGSELVILDALNRKKHNSHFSIDQAVETTRDFCPKPKRTYLVGFSHDIEHYDLEREMENLQEKEPDLWVRPAYDGLKIDIDQLN</sequence>
<dbReference type="EMBL" id="CAJVPL010000385">
    <property type="protein sequence ID" value="CAG8490745.1"/>
    <property type="molecule type" value="Genomic_DNA"/>
</dbReference>
<dbReference type="SUPFAM" id="SSF56281">
    <property type="entry name" value="Metallo-hydrolase/oxidoreductase"/>
    <property type="match status" value="1"/>
</dbReference>
<evidence type="ECO:0000313" key="3">
    <source>
        <dbReference type="Proteomes" id="UP000789831"/>
    </source>
</evidence>
<dbReference type="AlphaFoldDB" id="A0A9N8WN89"/>
<evidence type="ECO:0000259" key="1">
    <source>
        <dbReference type="Pfam" id="PF12706"/>
    </source>
</evidence>
<dbReference type="Gene3D" id="3.60.15.10">
    <property type="entry name" value="Ribonuclease Z/Hydroxyacylglutathione hydrolase-like"/>
    <property type="match status" value="1"/>
</dbReference>
<dbReference type="InterPro" id="IPR001279">
    <property type="entry name" value="Metallo-B-lactamas"/>
</dbReference>
<dbReference type="OrthoDB" id="341300at2759"/>
<dbReference type="InterPro" id="IPR036866">
    <property type="entry name" value="RibonucZ/Hydroxyglut_hydro"/>
</dbReference>
<dbReference type="PANTHER" id="PTHR42663:SF6">
    <property type="entry name" value="HYDROLASE C777.06C-RELATED"/>
    <property type="match status" value="1"/>
</dbReference>
<organism evidence="2 3">
    <name type="scientific">Ambispora gerdemannii</name>
    <dbReference type="NCBI Taxonomy" id="144530"/>
    <lineage>
        <taxon>Eukaryota</taxon>
        <taxon>Fungi</taxon>
        <taxon>Fungi incertae sedis</taxon>
        <taxon>Mucoromycota</taxon>
        <taxon>Glomeromycotina</taxon>
        <taxon>Glomeromycetes</taxon>
        <taxon>Archaeosporales</taxon>
        <taxon>Ambisporaceae</taxon>
        <taxon>Ambispora</taxon>
    </lineage>
</organism>
<proteinExistence type="predicted"/>
<dbReference type="PANTHER" id="PTHR42663">
    <property type="entry name" value="HYDROLASE C777.06C-RELATED-RELATED"/>
    <property type="match status" value="1"/>
</dbReference>
<dbReference type="Proteomes" id="UP000789831">
    <property type="component" value="Unassembled WGS sequence"/>
</dbReference>
<keyword evidence="3" id="KW-1185">Reference proteome</keyword>
<accession>A0A9N8WN89</accession>